<evidence type="ECO:0008006" key="3">
    <source>
        <dbReference type="Google" id="ProtNLM"/>
    </source>
</evidence>
<dbReference type="EMBL" id="CP023270">
    <property type="protein sequence ID" value="AVJ29402.1"/>
    <property type="molecule type" value="Genomic_DNA"/>
</dbReference>
<dbReference type="OrthoDB" id="5616367at2"/>
<dbReference type="Pfam" id="PF04325">
    <property type="entry name" value="DUF465"/>
    <property type="match status" value="1"/>
</dbReference>
<organism evidence="1 2">
    <name type="scientific">Achromobacter spanius</name>
    <dbReference type="NCBI Taxonomy" id="217203"/>
    <lineage>
        <taxon>Bacteria</taxon>
        <taxon>Pseudomonadati</taxon>
        <taxon>Pseudomonadota</taxon>
        <taxon>Betaproteobacteria</taxon>
        <taxon>Burkholderiales</taxon>
        <taxon>Alcaligenaceae</taxon>
        <taxon>Achromobacter</taxon>
    </lineage>
</organism>
<dbReference type="RefSeq" id="WP_105240109.1">
    <property type="nucleotide sequence ID" value="NZ_CP023270.1"/>
</dbReference>
<accession>A0A2S0IBJ1</accession>
<gene>
    <name evidence="1" type="ORF">CLM73_21095</name>
</gene>
<name>A0A2S0IBJ1_9BURK</name>
<dbReference type="AlphaFoldDB" id="A0A2S0IBJ1"/>
<evidence type="ECO:0000313" key="2">
    <source>
        <dbReference type="Proteomes" id="UP000239477"/>
    </source>
</evidence>
<sequence length="80" mass="9081">MFPEYRELITQLKSENAHFSALFQRHNDLDQEIQNMEDGIKPSSSAAIEVLKKEKLHLKDKLYGLLRAADQNGHGKSNGS</sequence>
<protein>
    <recommendedName>
        <fullName evidence="3">DUF465 domain-containing protein</fullName>
    </recommendedName>
</protein>
<evidence type="ECO:0000313" key="1">
    <source>
        <dbReference type="EMBL" id="AVJ29402.1"/>
    </source>
</evidence>
<proteinExistence type="predicted"/>
<reference evidence="1 2" key="1">
    <citation type="submission" date="2017-09" db="EMBL/GenBank/DDBJ databases">
        <title>Genomic, metabolic, and phenotypic characteristics of bacterial isolates from the natural microbiome of the model nematode Caenorhabditis elegans.</title>
        <authorList>
            <person name="Zimmermann J."/>
            <person name="Obeng N."/>
            <person name="Yang W."/>
            <person name="Obeng O."/>
            <person name="Kissoyan K."/>
            <person name="Pees B."/>
            <person name="Dirksen P."/>
            <person name="Hoppner M."/>
            <person name="Franke A."/>
            <person name="Rosenstiel P."/>
            <person name="Leippe M."/>
            <person name="Dierking K."/>
            <person name="Kaleta C."/>
            <person name="Schulenburg H."/>
        </authorList>
    </citation>
    <scope>NUCLEOTIDE SEQUENCE [LARGE SCALE GENOMIC DNA]</scope>
    <source>
        <strain evidence="1 2">MYb73</strain>
    </source>
</reference>
<dbReference type="Gene3D" id="6.10.280.50">
    <property type="match status" value="1"/>
</dbReference>
<keyword evidence="2" id="KW-1185">Reference proteome</keyword>
<dbReference type="InterPro" id="IPR007420">
    <property type="entry name" value="DUF465"/>
</dbReference>
<dbReference type="Proteomes" id="UP000239477">
    <property type="component" value="Chromosome"/>
</dbReference>
<dbReference type="InterPro" id="IPR038444">
    <property type="entry name" value="DUF465_sf"/>
</dbReference>